<dbReference type="Pfam" id="PF00933">
    <property type="entry name" value="Glyco_hydro_3"/>
    <property type="match status" value="1"/>
</dbReference>
<evidence type="ECO:0000313" key="6">
    <source>
        <dbReference type="EMBL" id="CAD0325023.1"/>
    </source>
</evidence>
<dbReference type="EMBL" id="LR828253">
    <property type="protein sequence ID" value="CAD0325023.1"/>
    <property type="molecule type" value="Genomic_DNA"/>
</dbReference>
<dbReference type="AlphaFoldDB" id="A0A6V7CZD9"/>
<dbReference type="PANTHER" id="PTHR30620:SF77">
    <property type="entry name" value="LYSOSOMAL BETA GLUCOSIDASE-LIKE"/>
    <property type="match status" value="1"/>
</dbReference>
<dbReference type="GO" id="GO:0009251">
    <property type="term" value="P:glucan catabolic process"/>
    <property type="evidence" value="ECO:0007669"/>
    <property type="project" value="TreeGrafter"/>
</dbReference>
<evidence type="ECO:0000256" key="1">
    <source>
        <dbReference type="ARBA" id="ARBA00022801"/>
    </source>
</evidence>
<dbReference type="EMBL" id="LR828253">
    <property type="protein sequence ID" value="CAD0325011.1"/>
    <property type="molecule type" value="Genomic_DNA"/>
</dbReference>
<dbReference type="Gene3D" id="3.20.20.300">
    <property type="entry name" value="Glycoside hydrolase, family 3, N-terminal domain"/>
    <property type="match status" value="1"/>
</dbReference>
<evidence type="ECO:0000256" key="2">
    <source>
        <dbReference type="SAM" id="MobiDB-lite"/>
    </source>
</evidence>
<dbReference type="InterPro" id="IPR036962">
    <property type="entry name" value="Glyco_hydro_3_N_sf"/>
</dbReference>
<dbReference type="Pfam" id="PF18559">
    <property type="entry name" value="Exop_C"/>
    <property type="match status" value="1"/>
</dbReference>
<dbReference type="Pfam" id="PF01915">
    <property type="entry name" value="Glyco_hydro_3_C"/>
    <property type="match status" value="1"/>
</dbReference>
<dbReference type="SUPFAM" id="SSF52279">
    <property type="entry name" value="Beta-D-glucan exohydrolase, C-terminal domain"/>
    <property type="match status" value="1"/>
</dbReference>
<feature type="domain" description="Glycoside hydrolase family 3 N-terminal" evidence="3">
    <location>
        <begin position="105"/>
        <end position="428"/>
    </location>
</feature>
<gene>
    <name evidence="6" type="ORF">CFBP8129_18450</name>
</gene>
<dbReference type="InterPro" id="IPR002772">
    <property type="entry name" value="Glyco_hydro_3_C"/>
</dbReference>
<protein>
    <recommendedName>
        <fullName evidence="7">1,4-beta-D-glucan glucohydrolase</fullName>
    </recommendedName>
</protein>
<dbReference type="InterPro" id="IPR036881">
    <property type="entry name" value="Glyco_hydro_3_C_sf"/>
</dbReference>
<name>A0A6V7CZD9_9XANT</name>
<accession>A0A6V7CZD9</accession>
<dbReference type="InterPro" id="IPR017853">
    <property type="entry name" value="GH"/>
</dbReference>
<dbReference type="Gene3D" id="3.40.50.1700">
    <property type="entry name" value="Glycoside hydrolase family 3 C-terminal domain"/>
    <property type="match status" value="1"/>
</dbReference>
<reference evidence="6" key="1">
    <citation type="submission" date="2020-07" db="EMBL/GenBank/DDBJ databases">
        <authorList>
            <person name="Pothier F. J."/>
        </authorList>
    </citation>
    <scope>NUCLEOTIDE SEQUENCE</scope>
    <source>
        <strain evidence="6">CFBP 8129</strain>
    </source>
</reference>
<dbReference type="InterPro" id="IPR001764">
    <property type="entry name" value="Glyco_hydro_3_N"/>
</dbReference>
<dbReference type="InterPro" id="IPR041443">
    <property type="entry name" value="Exop_C"/>
</dbReference>
<proteinExistence type="predicted"/>
<evidence type="ECO:0000259" key="3">
    <source>
        <dbReference type="Pfam" id="PF00933"/>
    </source>
</evidence>
<keyword evidence="1" id="KW-0378">Hydrolase</keyword>
<dbReference type="PANTHER" id="PTHR30620">
    <property type="entry name" value="PERIPLASMIC BETA-GLUCOSIDASE-RELATED"/>
    <property type="match status" value="1"/>
</dbReference>
<feature type="domain" description="Glycoside hydrolase family 3 C-terminal" evidence="4">
    <location>
        <begin position="469"/>
        <end position="683"/>
    </location>
</feature>
<feature type="domain" description="ExoP galactose-binding-like" evidence="5">
    <location>
        <begin position="739"/>
        <end position="872"/>
    </location>
</feature>
<dbReference type="InterPro" id="IPR051915">
    <property type="entry name" value="Cellulose_Degrad_GH3"/>
</dbReference>
<dbReference type="PRINTS" id="PR00133">
    <property type="entry name" value="GLHYDRLASE3"/>
</dbReference>
<feature type="compositionally biased region" description="Low complexity" evidence="2">
    <location>
        <begin position="62"/>
        <end position="73"/>
    </location>
</feature>
<sequence length="888" mass="93896">MACGVTHRRGENHLETWILDKLLRRTAAPVARRALSLATAAAVLMLAACQGKDTAAEASKTAPAAAPAEASTAIHPDQWPSPKWPFAQDQALEQRITDVMAKMSVEEKVAQTIQGDIASMTPDDVRKYRIGSVLAGGNSDPGGKYNASPAEWLKLADAFYEASMDTSKGGNAIPIIFGIDAVHGQSNIVGATLFPHNIGLGATRNPELIKQIGEVTAAETRVTGMEWTFAPTVAVPQDDRWGRSYEGYSESPEVVASFAGKMVEGVQGVPGTPQFLDGSHVISSVKHFVGDGGTTDGKDQGDTKVSEATMRDIHAAGYPPAIAAGAQTVMASFNSFNGEKMHGNKVMLTDVLKGRMNFGGFVVGDWNGHGQVKGCTNENCPASFIAGVDMAMASDSWKGIYDTELAAVKSGQISTERLDDAVRRILRVKLRLGLFEAGKPSKRPLGGKYELLGAPEHRAIARQAVRESLVLLKNQAGILPLDPKKRVLVLGDGANDMGKQSGGWTLNWQGTGTKRSDYPNGNTIWEGLDKQIKAAGGKAELAVDGAYKTKPDVAVVVFGENPYSEFQGDIATLLYKPGDESELALIKKLKAEGIPVVAVFLSGRPLWMNQYINAADAFVAAWLPGSEGEGIADVLLRKADGTVQHDFKGKLSFSWPKTAVQFANNVGQKDYDPQFKFGFGLSYADKGDLAALPEDSGVSGEQSVGGVYFVRGKPALGIAMQLSNAGQANMPATTLPVGLSDGSLKMTAVDHKAQEDARRLVWSGAKASSVLLVSGKPVDVSRESNGDVQLQLTVRRDSAVTAPVWLGVGCGDKCGGRVDAQKTLAALPQGQWKVVGVPLKCFAVAGADVTKLTQVASIESAAALDLSVSKIALGALNEAEVTLDCPVK</sequence>
<dbReference type="GO" id="GO:0008422">
    <property type="term" value="F:beta-glucosidase activity"/>
    <property type="evidence" value="ECO:0007669"/>
    <property type="project" value="TreeGrafter"/>
</dbReference>
<dbReference type="SUPFAM" id="SSF51445">
    <property type="entry name" value="(Trans)glycosidases"/>
    <property type="match status" value="1"/>
</dbReference>
<evidence type="ECO:0000259" key="4">
    <source>
        <dbReference type="Pfam" id="PF01915"/>
    </source>
</evidence>
<feature type="region of interest" description="Disordered" evidence="2">
    <location>
        <begin position="62"/>
        <end position="81"/>
    </location>
</feature>
<evidence type="ECO:0008006" key="7">
    <source>
        <dbReference type="Google" id="ProtNLM"/>
    </source>
</evidence>
<evidence type="ECO:0000259" key="5">
    <source>
        <dbReference type="Pfam" id="PF18559"/>
    </source>
</evidence>
<organism evidence="6">
    <name type="scientific">Xanthomonas hortorum pv. gardneri</name>
    <dbReference type="NCBI Taxonomy" id="2754056"/>
    <lineage>
        <taxon>Bacteria</taxon>
        <taxon>Pseudomonadati</taxon>
        <taxon>Pseudomonadota</taxon>
        <taxon>Gammaproteobacteria</taxon>
        <taxon>Lysobacterales</taxon>
        <taxon>Lysobacteraceae</taxon>
        <taxon>Xanthomonas</taxon>
    </lineage>
</organism>
<dbReference type="Gene3D" id="2.60.120.430">
    <property type="entry name" value="Galactose-binding lectin"/>
    <property type="match status" value="1"/>
</dbReference>